<evidence type="ECO:0000313" key="2">
    <source>
        <dbReference type="EMBL" id="BDS05777.1"/>
    </source>
</evidence>
<evidence type="ECO:0000256" key="1">
    <source>
        <dbReference type="SAM" id="SignalP"/>
    </source>
</evidence>
<dbReference type="EMBL" id="AP026866">
    <property type="protein sequence ID" value="BDS05777.1"/>
    <property type="molecule type" value="Genomic_DNA"/>
</dbReference>
<dbReference type="KEGG" id="osu:NT6N_08170"/>
<dbReference type="PROSITE" id="PS51257">
    <property type="entry name" value="PROKAR_LIPOPROTEIN"/>
    <property type="match status" value="1"/>
</dbReference>
<accession>A0AAT9FIK4</accession>
<proteinExistence type="predicted"/>
<keyword evidence="1" id="KW-0732">Signal</keyword>
<gene>
    <name evidence="2" type="ORF">NT6N_08170</name>
</gene>
<organism evidence="2">
    <name type="scientific">Oceaniferula spumae</name>
    <dbReference type="NCBI Taxonomy" id="2979115"/>
    <lineage>
        <taxon>Bacteria</taxon>
        <taxon>Pseudomonadati</taxon>
        <taxon>Verrucomicrobiota</taxon>
        <taxon>Verrucomicrobiia</taxon>
        <taxon>Verrucomicrobiales</taxon>
        <taxon>Verrucomicrobiaceae</taxon>
        <taxon>Oceaniferula</taxon>
    </lineage>
</organism>
<dbReference type="AlphaFoldDB" id="A0AAT9FIK4"/>
<sequence>MKNTIKPLFLILLGAAGLFAFSACEKKGPAEKAGEKIDKSIEKAGDKIEDATDR</sequence>
<protein>
    <recommendedName>
        <fullName evidence="3">YtxH domain-containing protein</fullName>
    </recommendedName>
</protein>
<feature type="signal peptide" evidence="1">
    <location>
        <begin position="1"/>
        <end position="22"/>
    </location>
</feature>
<evidence type="ECO:0008006" key="3">
    <source>
        <dbReference type="Google" id="ProtNLM"/>
    </source>
</evidence>
<feature type="chain" id="PRO_5043848935" description="YtxH domain-containing protein" evidence="1">
    <location>
        <begin position="23"/>
        <end position="54"/>
    </location>
</feature>
<name>A0AAT9FIK4_9BACT</name>
<reference evidence="2" key="1">
    <citation type="submission" date="2024-07" db="EMBL/GenBank/DDBJ databases">
        <title>Complete genome sequence of Verrucomicrobiaceae bacterium NT6N.</title>
        <authorList>
            <person name="Huang C."/>
            <person name="Takami H."/>
            <person name="Hamasaki K."/>
        </authorList>
    </citation>
    <scope>NUCLEOTIDE SEQUENCE</scope>
    <source>
        <strain evidence="2">NT6N</strain>
    </source>
</reference>